<keyword evidence="3" id="KW-1185">Reference proteome</keyword>
<dbReference type="InterPro" id="IPR036515">
    <property type="entry name" value="Transposase_17_sf"/>
</dbReference>
<evidence type="ECO:0000313" key="3">
    <source>
        <dbReference type="Proteomes" id="UP000218554"/>
    </source>
</evidence>
<dbReference type="GO" id="GO:0004803">
    <property type="term" value="F:transposase activity"/>
    <property type="evidence" value="ECO:0007669"/>
    <property type="project" value="InterPro"/>
</dbReference>
<dbReference type="Proteomes" id="UP000218554">
    <property type="component" value="Chromosome"/>
</dbReference>
<evidence type="ECO:0000259" key="1">
    <source>
        <dbReference type="SMART" id="SM01321"/>
    </source>
</evidence>
<proteinExistence type="predicted"/>
<dbReference type="AlphaFoldDB" id="A0AAD1BZN3"/>
<accession>A0AAD1BZN3</accession>
<dbReference type="SUPFAM" id="SSF143422">
    <property type="entry name" value="Transposase IS200-like"/>
    <property type="match status" value="1"/>
</dbReference>
<reference evidence="3" key="1">
    <citation type="submission" date="2015-05" db="EMBL/GenBank/DDBJ databases">
        <title>Draft genome sequencing of a biphenyl-degrading bacterium, Pseudomonas balearica KF707 (=NBRC110670).</title>
        <authorList>
            <person name="Kimura N."/>
            <person name="Hirose J."/>
            <person name="Watanabe T."/>
            <person name="Suenaga H."/>
            <person name="Fujihara H."/>
            <person name="Noguchi M."/>
            <person name="Hashimoto M."/>
            <person name="Shimodaira J."/>
            <person name="Tsuchikane K."/>
            <person name="Hosoyama A."/>
            <person name="Yamazoe A."/>
            <person name="Fujita N."/>
            <person name="Furukawa K."/>
        </authorList>
    </citation>
    <scope>NUCLEOTIDE SEQUENCE [LARGE SCALE GENOMIC DNA]</scope>
    <source>
        <strain evidence="3">DSM 10086 / NBRC 110670 / KF707</strain>
    </source>
</reference>
<name>A0AAD1BZN3_METFU</name>
<dbReference type="EMBL" id="AP014862">
    <property type="protein sequence ID" value="BAU74581.1"/>
    <property type="molecule type" value="Genomic_DNA"/>
</dbReference>
<reference evidence="2 3" key="2">
    <citation type="journal article" date="2017" name="Int. J. Syst. Evol. Microbiol.">
        <title>Pseudomonas furukawaii sp. nov., a polychlorinated biphenyl-degrading bacterium isolated from biphenyl-contaminated soil in Japan.</title>
        <authorList>
            <person name="Kimura N."/>
            <person name="Watanabe T."/>
            <person name="Suenaga H."/>
            <person name="Fujihara H."/>
            <person name="Futagami T."/>
            <person name="Goto M."/>
            <person name="Hanada S."/>
            <person name="Hirose J."/>
        </authorList>
    </citation>
    <scope>NUCLEOTIDE SEQUENCE [LARGE SCALE GENOMIC DNA]</scope>
    <source>
        <strain evidence="3">DSM 10086 / NBRC 110670 / KF707</strain>
    </source>
</reference>
<dbReference type="Gene3D" id="3.30.70.1290">
    <property type="entry name" value="Transposase IS200-like"/>
    <property type="match status" value="1"/>
</dbReference>
<dbReference type="GO" id="GO:0006313">
    <property type="term" value="P:DNA transposition"/>
    <property type="evidence" value="ECO:0007669"/>
    <property type="project" value="InterPro"/>
</dbReference>
<dbReference type="SMART" id="SM01321">
    <property type="entry name" value="Y1_Tnp"/>
    <property type="match status" value="1"/>
</dbReference>
<dbReference type="GO" id="GO:0043565">
    <property type="term" value="F:sequence-specific DNA binding"/>
    <property type="evidence" value="ECO:0007669"/>
    <property type="project" value="TreeGrafter"/>
</dbReference>
<sequence length="176" mass="20910">MSNYRRSREPGAIYFFTLVTHRRQPVLTTVPLRQALRQSIQEVRASYPFRIHGWALLPDHLHCIWQLPLGDEEFGLRWSIIKRRVSQQVGRDGALSASRAGRRELGLWQRRFWEHRIRDEVDYRRHMDYLHWNPVRHGLVQRVADWPWSSFHRLVREGVYPQDWGGCGDIGGAFGE</sequence>
<dbReference type="InterPro" id="IPR052715">
    <property type="entry name" value="RAYT_transposase"/>
</dbReference>
<dbReference type="PANTHER" id="PTHR36966:SF1">
    <property type="entry name" value="REP-ASSOCIATED TYROSINE TRANSPOSASE"/>
    <property type="match status" value="1"/>
</dbReference>
<dbReference type="PANTHER" id="PTHR36966">
    <property type="entry name" value="REP-ASSOCIATED TYROSINE TRANSPOSASE"/>
    <property type="match status" value="1"/>
</dbReference>
<feature type="domain" description="Transposase IS200-like" evidence="1">
    <location>
        <begin position="9"/>
        <end position="133"/>
    </location>
</feature>
<organism evidence="2 3">
    <name type="scientific">Metapseudomonas furukawaii</name>
    <name type="common">Pseudomonas furukawaii</name>
    <dbReference type="NCBI Taxonomy" id="1149133"/>
    <lineage>
        <taxon>Bacteria</taxon>
        <taxon>Pseudomonadati</taxon>
        <taxon>Pseudomonadota</taxon>
        <taxon>Gammaproteobacteria</taxon>
        <taxon>Pseudomonadales</taxon>
        <taxon>Pseudomonadaceae</taxon>
        <taxon>Metapseudomonas</taxon>
    </lineage>
</organism>
<dbReference type="NCBIfam" id="NF047646">
    <property type="entry name" value="REP_Tyr_transpos"/>
    <property type="match status" value="1"/>
</dbReference>
<gene>
    <name evidence="2" type="ORF">KF707C_28930</name>
</gene>
<dbReference type="InterPro" id="IPR002686">
    <property type="entry name" value="Transposase_17"/>
</dbReference>
<dbReference type="Pfam" id="PF01797">
    <property type="entry name" value="Y1_Tnp"/>
    <property type="match status" value="1"/>
</dbReference>
<dbReference type="KEGG" id="pfuw:KF707C_28930"/>
<dbReference type="RefSeq" id="WP_003455923.1">
    <property type="nucleotide sequence ID" value="NZ_AJMR01000226.1"/>
</dbReference>
<evidence type="ECO:0000313" key="2">
    <source>
        <dbReference type="EMBL" id="BAU74581.1"/>
    </source>
</evidence>
<protein>
    <submittedName>
        <fullName evidence="2">Transposase and inactivated derivatives</fullName>
    </submittedName>
</protein>